<organism evidence="1 2">
    <name type="scientific">Mucilaginibacter jinjuensis</name>
    <dbReference type="NCBI Taxonomy" id="1176721"/>
    <lineage>
        <taxon>Bacteria</taxon>
        <taxon>Pseudomonadati</taxon>
        <taxon>Bacteroidota</taxon>
        <taxon>Sphingobacteriia</taxon>
        <taxon>Sphingobacteriales</taxon>
        <taxon>Sphingobacteriaceae</taxon>
        <taxon>Mucilaginibacter</taxon>
    </lineage>
</organism>
<gene>
    <name evidence="1" type="ORF">PQO05_08085</name>
</gene>
<reference evidence="1 2" key="1">
    <citation type="submission" date="2023-02" db="EMBL/GenBank/DDBJ databases">
        <title>Genome sequence of Mucilaginibacter jinjuensis strain KACC 16571.</title>
        <authorList>
            <person name="Kim S."/>
            <person name="Heo J."/>
            <person name="Kwon S.-W."/>
        </authorList>
    </citation>
    <scope>NUCLEOTIDE SEQUENCE [LARGE SCALE GENOMIC DNA]</scope>
    <source>
        <strain evidence="1 2">KACC 16571</strain>
    </source>
</reference>
<dbReference type="PANTHER" id="PTHR38460:SF1">
    <property type="entry name" value="TAUTOMERASE YOLI-RELATED"/>
    <property type="match status" value="1"/>
</dbReference>
<dbReference type="Proteomes" id="UP001216139">
    <property type="component" value="Chromosome"/>
</dbReference>
<evidence type="ECO:0000313" key="1">
    <source>
        <dbReference type="EMBL" id="WCT13890.1"/>
    </source>
</evidence>
<dbReference type="Pfam" id="PF14552">
    <property type="entry name" value="Tautomerase_2"/>
    <property type="match status" value="1"/>
</dbReference>
<proteinExistence type="predicted"/>
<dbReference type="InterPro" id="IPR014347">
    <property type="entry name" value="Tautomerase/MIF_sf"/>
</dbReference>
<dbReference type="RefSeq" id="WP_273632194.1">
    <property type="nucleotide sequence ID" value="NZ_CP117167.1"/>
</dbReference>
<dbReference type="EMBL" id="CP117167">
    <property type="protein sequence ID" value="WCT13890.1"/>
    <property type="molecule type" value="Genomic_DNA"/>
</dbReference>
<evidence type="ECO:0000313" key="2">
    <source>
        <dbReference type="Proteomes" id="UP001216139"/>
    </source>
</evidence>
<dbReference type="SUPFAM" id="SSF55331">
    <property type="entry name" value="Tautomerase/MIF"/>
    <property type="match status" value="1"/>
</dbReference>
<sequence>MPFVNIYLPAAFTRDVKQQISFSVHESLIDIFSVPEKDYFQVIHPVEPDNLIFPDEYFDIPHTANLVYVYITCKEGRTVEMKKALYAAIAKKISERTLVNADDVLIFLNETSLEDWSFGRGIAQMIK</sequence>
<accession>A0ABY7TBJ8</accession>
<dbReference type="Gene3D" id="3.30.429.10">
    <property type="entry name" value="Macrophage Migration Inhibitory Factor"/>
    <property type="match status" value="1"/>
</dbReference>
<protein>
    <submittedName>
        <fullName evidence="1">Tautomerase family protein</fullName>
    </submittedName>
</protein>
<dbReference type="PANTHER" id="PTHR38460">
    <property type="entry name" value="TAUTOMERASE YOLI-RELATED"/>
    <property type="match status" value="1"/>
</dbReference>
<keyword evidence="2" id="KW-1185">Reference proteome</keyword>
<name>A0ABY7TBJ8_9SPHI</name>
<dbReference type="InterPro" id="IPR037479">
    <property type="entry name" value="Tauto_MSAD"/>
</dbReference>